<protein>
    <submittedName>
        <fullName evidence="2">Hypothetical exported protein</fullName>
    </submittedName>
</protein>
<name>A9KF19_COXBN</name>
<reference evidence="2 3" key="1">
    <citation type="journal article" date="2009" name="Infect. Immun.">
        <title>Comparative genomics reveal extensive transposon-mediated genomic plasticity and diversity among potential effector proteins within the genus Coxiella.</title>
        <authorList>
            <person name="Beare P.A."/>
            <person name="Unsworth N."/>
            <person name="Andoh M."/>
            <person name="Voth D.E."/>
            <person name="Omsland A."/>
            <person name="Gilk S.D."/>
            <person name="Williams K.P."/>
            <person name="Sobral B.W."/>
            <person name="Kupko J.J.III."/>
            <person name="Porcella S.F."/>
            <person name="Samuel J.E."/>
            <person name="Heinzen R.A."/>
        </authorList>
    </citation>
    <scope>NUCLEOTIDE SEQUENCE [LARGE SCALE GENOMIC DNA]</scope>
    <source>
        <strain evidence="2 3">Dugway 5J108-111</strain>
    </source>
</reference>
<gene>
    <name evidence="2" type="ordered locus">CBUD_0078</name>
</gene>
<evidence type="ECO:0000313" key="3">
    <source>
        <dbReference type="Proteomes" id="UP000008555"/>
    </source>
</evidence>
<dbReference type="KEGG" id="cbd:CBUD_0078"/>
<accession>A9KF19</accession>
<dbReference type="Proteomes" id="UP000008555">
    <property type="component" value="Chromosome"/>
</dbReference>
<dbReference type="RefSeq" id="WP_005770224.1">
    <property type="nucleotide sequence ID" value="NC_009727.1"/>
</dbReference>
<sequence>MKKLIISLLLLSFSLNASALDSQKAVDTFQQELANIRSQLQAGKMSAAQAQILLQAIQVRQNNVLIAQNAAILKRQQHESK</sequence>
<dbReference type="AlphaFoldDB" id="A9KF19"/>
<evidence type="ECO:0000313" key="2">
    <source>
        <dbReference type="EMBL" id="ABS76876.1"/>
    </source>
</evidence>
<keyword evidence="1" id="KW-0732">Signal</keyword>
<organism evidence="2 3">
    <name type="scientific">Coxiella burnetii (strain Dugway 5J108-111)</name>
    <dbReference type="NCBI Taxonomy" id="434922"/>
    <lineage>
        <taxon>Bacteria</taxon>
        <taxon>Pseudomonadati</taxon>
        <taxon>Pseudomonadota</taxon>
        <taxon>Gammaproteobacteria</taxon>
        <taxon>Legionellales</taxon>
        <taxon>Coxiellaceae</taxon>
        <taxon>Coxiella</taxon>
    </lineage>
</organism>
<feature type="chain" id="PRO_5002740168" evidence="1">
    <location>
        <begin position="20"/>
        <end position="81"/>
    </location>
</feature>
<dbReference type="EMBL" id="CP000733">
    <property type="protein sequence ID" value="ABS76876.1"/>
    <property type="molecule type" value="Genomic_DNA"/>
</dbReference>
<proteinExistence type="predicted"/>
<dbReference type="HOGENOM" id="CLU_2568082_0_0_6"/>
<evidence type="ECO:0000256" key="1">
    <source>
        <dbReference type="SAM" id="SignalP"/>
    </source>
</evidence>
<feature type="signal peptide" evidence="1">
    <location>
        <begin position="1"/>
        <end position="19"/>
    </location>
</feature>